<dbReference type="PANTHER" id="PTHR13568:SF9">
    <property type="entry name" value="TRANSMEMBRANE PROTEIN 203"/>
    <property type="match status" value="1"/>
</dbReference>
<dbReference type="OMA" id="CFPERID"/>
<keyword evidence="1" id="KW-0472">Membrane</keyword>
<feature type="transmembrane region" description="Helical" evidence="1">
    <location>
        <begin position="311"/>
        <end position="332"/>
    </location>
</feature>
<gene>
    <name evidence="2" type="ORF">DICPUDRAFT_50074</name>
</gene>
<dbReference type="SUPFAM" id="SSF81383">
    <property type="entry name" value="F-box domain"/>
    <property type="match status" value="1"/>
</dbReference>
<dbReference type="VEuPathDB" id="AmoebaDB:DICPUDRAFT_50074"/>
<feature type="transmembrane region" description="Helical" evidence="1">
    <location>
        <begin position="483"/>
        <end position="508"/>
    </location>
</feature>
<sequence length="513" mass="60080">MSLGRLSMVCKNFNIITYDSSLWKYVIRNWQNEVLYKMKKTKYAKNPSSNIMLLLEPPIILDQEGEIVVRSTPQINGTVYPSSRNSLRRFQPINGQFINQNNTNNNGVNYHLNNRNIQTPPPPQLHPPQYNQINHNTNAPNNNLNTNTNVNNNTVNNILTNTKSIKNQEPNSKLYYIESFIKIKTQLSDRMDLIKKQKKQEKRMKSINRSTKVMFFTFFSRPCEWLSVALLILFTIFIGLKLDNYIDWSWPIIFLPLLFVTLQCICSPLIFVFFRTLYNHQYEEELSPDSCIKPLFFSLFFILPLQPSEKLYKVLLFTPILSIIMFIVLLVCKLTLENFAMIYVFIPIFVLSVYLIAFTLCFPERIDYSLEWLDQFSMTICSLLFFVFNILLFLKVDEAVNLKWIYVFSPLFVIKAIAMIYPCIIRIMYHTSLEWWLDQKTGWFREPGSLTLVIVFFVLVSCPLIAFETMLIQNLSSATAYKYSLVLIPIYFMEFLSICGCFFINVAFSSNSE</sequence>
<dbReference type="PANTHER" id="PTHR13568">
    <property type="entry name" value="FAM11A, B PROTEIN"/>
    <property type="match status" value="1"/>
</dbReference>
<dbReference type="EMBL" id="GL871240">
    <property type="protein sequence ID" value="EGC31634.1"/>
    <property type="molecule type" value="Genomic_DNA"/>
</dbReference>
<evidence type="ECO:0000313" key="2">
    <source>
        <dbReference type="EMBL" id="EGC31634.1"/>
    </source>
</evidence>
<dbReference type="Pfam" id="PF10269">
    <property type="entry name" value="Tmemb_185A"/>
    <property type="match status" value="2"/>
</dbReference>
<feature type="transmembrane region" description="Helical" evidence="1">
    <location>
        <begin position="406"/>
        <end position="429"/>
    </location>
</feature>
<feature type="transmembrane region" description="Helical" evidence="1">
    <location>
        <begin position="339"/>
        <end position="360"/>
    </location>
</feature>
<keyword evidence="1" id="KW-1133">Transmembrane helix</keyword>
<evidence type="ECO:0000313" key="3">
    <source>
        <dbReference type="Proteomes" id="UP000001064"/>
    </source>
</evidence>
<evidence type="ECO:0000256" key="1">
    <source>
        <dbReference type="SAM" id="Phobius"/>
    </source>
</evidence>
<dbReference type="KEGG" id="dpp:DICPUDRAFT_50074"/>
<dbReference type="OrthoDB" id="72976at2759"/>
<feature type="transmembrane region" description="Helical" evidence="1">
    <location>
        <begin position="213"/>
        <end position="240"/>
    </location>
</feature>
<dbReference type="FunCoup" id="F0ZWP1">
    <property type="interactions" value="937"/>
</dbReference>
<dbReference type="InParanoid" id="F0ZWP1"/>
<dbReference type="GeneID" id="10505580"/>
<proteinExistence type="predicted"/>
<feature type="transmembrane region" description="Helical" evidence="1">
    <location>
        <begin position="372"/>
        <end position="394"/>
    </location>
</feature>
<feature type="transmembrane region" description="Helical" evidence="1">
    <location>
        <begin position="449"/>
        <end position="471"/>
    </location>
</feature>
<protein>
    <recommendedName>
        <fullName evidence="4">F-box domain-containing protein</fullName>
    </recommendedName>
</protein>
<dbReference type="InterPro" id="IPR036047">
    <property type="entry name" value="F-box-like_dom_sf"/>
</dbReference>
<keyword evidence="1" id="KW-0812">Transmembrane</keyword>
<dbReference type="InterPro" id="IPR019396">
    <property type="entry name" value="TM_Fragile-X-F-assoc"/>
</dbReference>
<evidence type="ECO:0008006" key="4">
    <source>
        <dbReference type="Google" id="ProtNLM"/>
    </source>
</evidence>
<dbReference type="Proteomes" id="UP000001064">
    <property type="component" value="Unassembled WGS sequence"/>
</dbReference>
<dbReference type="eggNOG" id="ENOG502RCPJ">
    <property type="taxonomic scope" value="Eukaryota"/>
</dbReference>
<feature type="transmembrane region" description="Helical" evidence="1">
    <location>
        <begin position="252"/>
        <end position="274"/>
    </location>
</feature>
<keyword evidence="3" id="KW-1185">Reference proteome</keyword>
<reference evidence="3" key="1">
    <citation type="journal article" date="2011" name="Genome Biol.">
        <title>Comparative genomics of the social amoebae Dictyostelium discoideum and Dictyostelium purpureum.</title>
        <authorList>
            <consortium name="US DOE Joint Genome Institute (JGI-PGF)"/>
            <person name="Sucgang R."/>
            <person name="Kuo A."/>
            <person name="Tian X."/>
            <person name="Salerno W."/>
            <person name="Parikh A."/>
            <person name="Feasley C.L."/>
            <person name="Dalin E."/>
            <person name="Tu H."/>
            <person name="Huang E."/>
            <person name="Barry K."/>
            <person name="Lindquist E."/>
            <person name="Shapiro H."/>
            <person name="Bruce D."/>
            <person name="Schmutz J."/>
            <person name="Salamov A."/>
            <person name="Fey P."/>
            <person name="Gaudet P."/>
            <person name="Anjard C."/>
            <person name="Babu M.M."/>
            <person name="Basu S."/>
            <person name="Bushmanova Y."/>
            <person name="van der Wel H."/>
            <person name="Katoh-Kurasawa M."/>
            <person name="Dinh C."/>
            <person name="Coutinho P.M."/>
            <person name="Saito T."/>
            <person name="Elias M."/>
            <person name="Schaap P."/>
            <person name="Kay R.R."/>
            <person name="Henrissat B."/>
            <person name="Eichinger L."/>
            <person name="Rivero F."/>
            <person name="Putnam N.H."/>
            <person name="West C.M."/>
            <person name="Loomis W.F."/>
            <person name="Chisholm R.L."/>
            <person name="Shaulsky G."/>
            <person name="Strassmann J.E."/>
            <person name="Queller D.C."/>
            <person name="Kuspa A."/>
            <person name="Grigoriev I.V."/>
        </authorList>
    </citation>
    <scope>NUCLEOTIDE SEQUENCE [LARGE SCALE GENOMIC DNA]</scope>
    <source>
        <strain evidence="3">QSDP1</strain>
    </source>
</reference>
<dbReference type="AlphaFoldDB" id="F0ZWP1"/>
<organism evidence="2 3">
    <name type="scientific">Dictyostelium purpureum</name>
    <name type="common">Slime mold</name>
    <dbReference type="NCBI Taxonomy" id="5786"/>
    <lineage>
        <taxon>Eukaryota</taxon>
        <taxon>Amoebozoa</taxon>
        <taxon>Evosea</taxon>
        <taxon>Eumycetozoa</taxon>
        <taxon>Dictyostelia</taxon>
        <taxon>Dictyosteliales</taxon>
        <taxon>Dictyosteliaceae</taxon>
        <taxon>Dictyostelium</taxon>
    </lineage>
</organism>
<accession>F0ZWP1</accession>
<name>F0ZWP1_DICPU</name>
<dbReference type="RefSeq" id="XP_003291832.1">
    <property type="nucleotide sequence ID" value="XM_003291784.1"/>
</dbReference>